<dbReference type="Proteomes" id="UP001055460">
    <property type="component" value="Chromosome"/>
</dbReference>
<accession>A0A9Q8Y8U0</accession>
<dbReference type="AlphaFoldDB" id="A0A9Q8Y8U0"/>
<organism evidence="1 2">
    <name type="scientific">Ensifer adhaerens</name>
    <name type="common">Sinorhizobium morelense</name>
    <dbReference type="NCBI Taxonomy" id="106592"/>
    <lineage>
        <taxon>Bacteria</taxon>
        <taxon>Pseudomonadati</taxon>
        <taxon>Pseudomonadota</taxon>
        <taxon>Alphaproteobacteria</taxon>
        <taxon>Hyphomicrobiales</taxon>
        <taxon>Rhizobiaceae</taxon>
        <taxon>Sinorhizobium/Ensifer group</taxon>
        <taxon>Ensifer</taxon>
    </lineage>
</organism>
<reference evidence="1" key="1">
    <citation type="submission" date="2022-06" db="EMBL/GenBank/DDBJ databases">
        <title>Physiological and biochemical characterization and genomic elucidation of a strain of the genus Ensifer adhaerens M8 that combines arsenic oxidation and chromium reduction.</title>
        <authorList>
            <person name="Li X."/>
            <person name="Yu c."/>
        </authorList>
    </citation>
    <scope>NUCLEOTIDE SEQUENCE</scope>
    <source>
        <strain evidence="1">M8</strain>
    </source>
</reference>
<dbReference type="RefSeq" id="WP_252160526.1">
    <property type="nucleotide sequence ID" value="NZ_CP098807.1"/>
</dbReference>
<evidence type="ECO:0000313" key="2">
    <source>
        <dbReference type="Proteomes" id="UP001055460"/>
    </source>
</evidence>
<dbReference type="EMBL" id="CP098807">
    <property type="protein sequence ID" value="USJ24720.1"/>
    <property type="molecule type" value="Genomic_DNA"/>
</dbReference>
<protein>
    <submittedName>
        <fullName evidence="1">HK97 gp10 family phage protein</fullName>
    </submittedName>
</protein>
<sequence>MATLSFSAAVAQWADKVEGAVEAVFKESVQEVVEEMQTPVGQGGRMRVDTGFLRASLLASSTSMPAINASSKPVEGGAYTPNFAQVEAVIAGADIGDTLYFGYTAAYAGHREYGANGQPADGFVRIAAQNWPIIVDRKAAELKSRLGL</sequence>
<gene>
    <name evidence="1" type="ORF">NE863_07070</name>
</gene>
<proteinExistence type="predicted"/>
<name>A0A9Q8Y8U0_ENSAD</name>
<evidence type="ECO:0000313" key="1">
    <source>
        <dbReference type="EMBL" id="USJ24720.1"/>
    </source>
</evidence>